<name>A0A2J6Q8W9_9HELO</name>
<feature type="region of interest" description="Disordered" evidence="1">
    <location>
        <begin position="1"/>
        <end position="21"/>
    </location>
</feature>
<accession>A0A2J6Q8W9</accession>
<keyword evidence="3" id="KW-1185">Reference proteome</keyword>
<feature type="compositionally biased region" description="Basic residues" evidence="1">
    <location>
        <begin position="581"/>
        <end position="607"/>
    </location>
</feature>
<feature type="region of interest" description="Disordered" evidence="1">
    <location>
        <begin position="563"/>
        <end position="631"/>
    </location>
</feature>
<evidence type="ECO:0000256" key="1">
    <source>
        <dbReference type="SAM" id="MobiDB-lite"/>
    </source>
</evidence>
<feature type="compositionally biased region" description="Acidic residues" evidence="1">
    <location>
        <begin position="260"/>
        <end position="272"/>
    </location>
</feature>
<proteinExistence type="predicted"/>
<feature type="compositionally biased region" description="Basic and acidic residues" evidence="1">
    <location>
        <begin position="870"/>
        <end position="884"/>
    </location>
</feature>
<organism evidence="2 3">
    <name type="scientific">Hyaloscypha hepaticicola</name>
    <dbReference type="NCBI Taxonomy" id="2082293"/>
    <lineage>
        <taxon>Eukaryota</taxon>
        <taxon>Fungi</taxon>
        <taxon>Dikarya</taxon>
        <taxon>Ascomycota</taxon>
        <taxon>Pezizomycotina</taxon>
        <taxon>Leotiomycetes</taxon>
        <taxon>Helotiales</taxon>
        <taxon>Hyaloscyphaceae</taxon>
        <taxon>Hyaloscypha</taxon>
    </lineage>
</organism>
<feature type="compositionally biased region" description="Low complexity" evidence="1">
    <location>
        <begin position="885"/>
        <end position="899"/>
    </location>
</feature>
<dbReference type="PANTHER" id="PTHR13595:SF4">
    <property type="entry name" value="CHROMOSOME UNDETERMINED SCAFFOLD_77, WHOLE GENOME SHOTGUN SEQUENCE"/>
    <property type="match status" value="1"/>
</dbReference>
<feature type="compositionally biased region" description="Basic and acidic residues" evidence="1">
    <location>
        <begin position="909"/>
        <end position="977"/>
    </location>
</feature>
<feature type="region of interest" description="Disordered" evidence="1">
    <location>
        <begin position="251"/>
        <end position="272"/>
    </location>
</feature>
<gene>
    <name evidence="2" type="ORF">NA56DRAFT_747928</name>
</gene>
<dbReference type="EMBL" id="KZ613477">
    <property type="protein sequence ID" value="PMD22685.1"/>
    <property type="molecule type" value="Genomic_DNA"/>
</dbReference>
<reference evidence="2 3" key="1">
    <citation type="submission" date="2016-05" db="EMBL/GenBank/DDBJ databases">
        <title>A degradative enzymes factory behind the ericoid mycorrhizal symbiosis.</title>
        <authorList>
            <consortium name="DOE Joint Genome Institute"/>
            <person name="Martino E."/>
            <person name="Morin E."/>
            <person name="Grelet G."/>
            <person name="Kuo A."/>
            <person name="Kohler A."/>
            <person name="Daghino S."/>
            <person name="Barry K."/>
            <person name="Choi C."/>
            <person name="Cichocki N."/>
            <person name="Clum A."/>
            <person name="Copeland A."/>
            <person name="Hainaut M."/>
            <person name="Haridas S."/>
            <person name="Labutti K."/>
            <person name="Lindquist E."/>
            <person name="Lipzen A."/>
            <person name="Khouja H.-R."/>
            <person name="Murat C."/>
            <person name="Ohm R."/>
            <person name="Olson A."/>
            <person name="Spatafora J."/>
            <person name="Veneault-Fourrey C."/>
            <person name="Henrissat B."/>
            <person name="Grigoriev I."/>
            <person name="Martin F."/>
            <person name="Perotto S."/>
        </authorList>
    </citation>
    <scope>NUCLEOTIDE SEQUENCE [LARGE SCALE GENOMIC DNA]</scope>
    <source>
        <strain evidence="2 3">UAMH 7357</strain>
    </source>
</reference>
<feature type="compositionally biased region" description="Basic residues" evidence="1">
    <location>
        <begin position="978"/>
        <end position="997"/>
    </location>
</feature>
<sequence>MATADSVPPLKTQFENAGKGAPGVAFKPSAAGFQSAPTSAAILKEPKLYIPSQFQEIQGLSQEQGFWRSKFSQAEKIQAAQPAKWKAFLSGFKAKGGQDIGQYLGENGREKFDEAWVTYKKNTIGELKKLNALISKHNGTQGREPKSFGQVQTDQIRYPRLEKMPKTWESVTQPAFLKIVSTHWAEGLALQLYRNAVLEADPSESDGPMIAGIRKSLEEINTAINNLKWPETASKFKSVFLLAIPPEDASTFDIPRQPGEEEPSEEDVTDDFEEEENYTDIEMEDWEDPPIAKGFVKFELPEEVVKVLRTMGGKDGALRKWLLGYEPSAQSVKQCILAAQKEVGKLSKEPGANMEHLKECHEYLSLPSFEKYKDMAAQAEAYSQIATSQNATLLDRNRYRRGFENAMDIAANEPWPDNFAEALCPRLAGVTDKDDEISETVSSEIEKILAPIKGPEGILHKYLYLLAAEEKKDVSMLKALTDSQTSVGKICTDNFLMSDKFFPPSSEILLGFVKNLLERREAVKNQPDKVKYKNALEQCLGEIRETYKPLPWVGDAIIGEIEEEDVDSSSSSEEEIEPQRSSKRRKAKRSATSKTTSKKTSKKKKVDSRKTPSVDSDSDDDFMETTAGDGHVGGVVDGVTIRKKIVGEREVGKGAQLLLKFIRPGYKRPTYQTMPAGRCRGAREAFIEEKKRQKSESHWHIEKDARKLKHQVWEHLRLGGVCQQPGPQRIDTNTLPTTFYKLRSVDKYRPFKSTWFYKSAVTGYFDPEMVEADEMKFAKLSGQKLAKKWLTKIELAETIRSGVLSKYGKSKYRDPLSSSEDDSEDDEPATSDDEFINDDGSEAASSSSDSEDDTGTDDNSSTDGDSDSGGSDHDSEDETRKAAAEAEAAEAIAAAAAAEQSKKKTKKKNEKEDRERKATKEREKEEKKKAKKEEKKKAEKEEKKRAKKEEKKKAEKEEKKRAKKEEKKKAEKEEKKRAKEKAKREQKKKAEKRERRK</sequence>
<feature type="region of interest" description="Disordered" evidence="1">
    <location>
        <begin position="809"/>
        <end position="997"/>
    </location>
</feature>
<evidence type="ECO:0000313" key="3">
    <source>
        <dbReference type="Proteomes" id="UP000235672"/>
    </source>
</evidence>
<feature type="compositionally biased region" description="Acidic residues" evidence="1">
    <location>
        <begin position="563"/>
        <end position="576"/>
    </location>
</feature>
<evidence type="ECO:0000313" key="2">
    <source>
        <dbReference type="EMBL" id="PMD22685.1"/>
    </source>
</evidence>
<feature type="compositionally biased region" description="Acidic residues" evidence="1">
    <location>
        <begin position="819"/>
        <end position="841"/>
    </location>
</feature>
<dbReference type="PANTHER" id="PTHR13595">
    <property type="entry name" value="ARL6IP4 PROTEIN"/>
    <property type="match status" value="1"/>
</dbReference>
<dbReference type="Proteomes" id="UP000235672">
    <property type="component" value="Unassembled WGS sequence"/>
</dbReference>
<dbReference type="AlphaFoldDB" id="A0A2J6Q8W9"/>
<protein>
    <submittedName>
        <fullName evidence="2">Uncharacterized protein</fullName>
    </submittedName>
</protein>